<dbReference type="Gene3D" id="3.40.50.150">
    <property type="entry name" value="Vaccinia Virus protein VP39"/>
    <property type="match status" value="1"/>
</dbReference>
<keyword evidence="4" id="KW-1185">Reference proteome</keyword>
<keyword evidence="1" id="KW-0808">Transferase</keyword>
<gene>
    <name evidence="3" type="ORF">M3P05_05840</name>
</gene>
<comment type="caution">
    <text evidence="3">The sequence shown here is derived from an EMBL/GenBank/DDBJ whole genome shotgun (WGS) entry which is preliminary data.</text>
</comment>
<evidence type="ECO:0000313" key="4">
    <source>
        <dbReference type="Proteomes" id="UP001203338"/>
    </source>
</evidence>
<dbReference type="InterPro" id="IPR041698">
    <property type="entry name" value="Methyltransf_25"/>
</dbReference>
<keyword evidence="3" id="KW-0489">Methyltransferase</keyword>
<dbReference type="Pfam" id="PF13649">
    <property type="entry name" value="Methyltransf_25"/>
    <property type="match status" value="1"/>
</dbReference>
<proteinExistence type="predicted"/>
<feature type="domain" description="Methyltransferase" evidence="2">
    <location>
        <begin position="84"/>
        <end position="175"/>
    </location>
</feature>
<dbReference type="PANTHER" id="PTHR43861">
    <property type="entry name" value="TRANS-ACONITATE 2-METHYLTRANSFERASE-RELATED"/>
    <property type="match status" value="1"/>
</dbReference>
<dbReference type="EMBL" id="JAMFLX010000006">
    <property type="protein sequence ID" value="MCL6269460.1"/>
    <property type="molecule type" value="Genomic_DNA"/>
</dbReference>
<organism evidence="3 4">
    <name type="scientific">Parendozoicomonas callyspongiae</name>
    <dbReference type="NCBI Taxonomy" id="2942213"/>
    <lineage>
        <taxon>Bacteria</taxon>
        <taxon>Pseudomonadati</taxon>
        <taxon>Pseudomonadota</taxon>
        <taxon>Gammaproteobacteria</taxon>
        <taxon>Oceanospirillales</taxon>
        <taxon>Endozoicomonadaceae</taxon>
        <taxon>Parendozoicomonas</taxon>
    </lineage>
</organism>
<dbReference type="GO" id="GO:0008168">
    <property type="term" value="F:methyltransferase activity"/>
    <property type="evidence" value="ECO:0007669"/>
    <property type="project" value="UniProtKB-KW"/>
</dbReference>
<dbReference type="CDD" id="cd02440">
    <property type="entry name" value="AdoMet_MTases"/>
    <property type="match status" value="1"/>
</dbReference>
<reference evidence="3 4" key="1">
    <citation type="submission" date="2022-05" db="EMBL/GenBank/DDBJ databases">
        <authorList>
            <person name="Park J.-S."/>
        </authorList>
    </citation>
    <scope>NUCLEOTIDE SEQUENCE [LARGE SCALE GENOMIC DNA]</scope>
    <source>
        <strain evidence="3 4">2012CJ34-2</strain>
    </source>
</reference>
<accession>A0ABT0PDM3</accession>
<name>A0ABT0PDM3_9GAMM</name>
<dbReference type="Proteomes" id="UP001203338">
    <property type="component" value="Unassembled WGS sequence"/>
</dbReference>
<evidence type="ECO:0000313" key="3">
    <source>
        <dbReference type="EMBL" id="MCL6269460.1"/>
    </source>
</evidence>
<dbReference type="RefSeq" id="WP_249698485.1">
    <property type="nucleotide sequence ID" value="NZ_JAMFLX010000006.1"/>
</dbReference>
<dbReference type="GO" id="GO:0032259">
    <property type="term" value="P:methylation"/>
    <property type="evidence" value="ECO:0007669"/>
    <property type="project" value="UniProtKB-KW"/>
</dbReference>
<dbReference type="SUPFAM" id="SSF53335">
    <property type="entry name" value="S-adenosyl-L-methionine-dependent methyltransferases"/>
    <property type="match status" value="1"/>
</dbReference>
<protein>
    <submittedName>
        <fullName evidence="3">Class I SAM-dependent methyltransferase</fullName>
    </submittedName>
</protein>
<evidence type="ECO:0000256" key="1">
    <source>
        <dbReference type="ARBA" id="ARBA00022679"/>
    </source>
</evidence>
<sequence length="238" mass="26876">MVLESHKEKLFQVQRQSLDGEKATQLHNRTAFNRQQAKIFDNHADWYISDEAVPPDLLPRLKKIVQAAFPDLSPEAYPESPHFLDAGCGAGVLFDFMLSLYPGCRITGVDLSSAQIHNARARFPQKPIKFWQGDIADYNPGTERFDAAWCNACFGNFYNQNRVVRHIASLLKPGGRLLVTHPLGYEFVKTLHENGPEQVPHLLPASKDEAINVAEGSGLRFESLLMKQELYILVFRKA</sequence>
<evidence type="ECO:0000259" key="2">
    <source>
        <dbReference type="Pfam" id="PF13649"/>
    </source>
</evidence>
<dbReference type="InterPro" id="IPR029063">
    <property type="entry name" value="SAM-dependent_MTases_sf"/>
</dbReference>